<proteinExistence type="inferred from homology"/>
<comment type="similarity">
    <text evidence="2">Belongs to the prokaryotic sulfate-binding protein family.</text>
</comment>
<dbReference type="NCBIfam" id="NF008022">
    <property type="entry name" value="PRK10752.1"/>
    <property type="match status" value="1"/>
</dbReference>
<dbReference type="PANTHER" id="PTHR30368">
    <property type="entry name" value="SULFATE-BINDING PROTEIN"/>
    <property type="match status" value="1"/>
</dbReference>
<dbReference type="SUPFAM" id="SSF53850">
    <property type="entry name" value="Periplasmic binding protein-like II"/>
    <property type="match status" value="1"/>
</dbReference>
<gene>
    <name evidence="6" type="ORF">DP116_20370</name>
</gene>
<evidence type="ECO:0000256" key="4">
    <source>
        <dbReference type="ARBA" id="ARBA00022729"/>
    </source>
</evidence>
<evidence type="ECO:0000256" key="1">
    <source>
        <dbReference type="ARBA" id="ARBA00004418"/>
    </source>
</evidence>
<dbReference type="PROSITE" id="PS00757">
    <property type="entry name" value="PROK_SULFATE_BIND_2"/>
    <property type="match status" value="1"/>
</dbReference>
<evidence type="ECO:0000256" key="2">
    <source>
        <dbReference type="ARBA" id="ARBA00006099"/>
    </source>
</evidence>
<organism evidence="6 7">
    <name type="scientific">Brasilonema bromeliae SPC951</name>
    <dbReference type="NCBI Taxonomy" id="385972"/>
    <lineage>
        <taxon>Bacteria</taxon>
        <taxon>Bacillati</taxon>
        <taxon>Cyanobacteriota</taxon>
        <taxon>Cyanophyceae</taxon>
        <taxon>Nostocales</taxon>
        <taxon>Scytonemataceae</taxon>
        <taxon>Brasilonema</taxon>
        <taxon>Bromeliae group (in: Brasilonema)</taxon>
    </lineage>
</organism>
<keyword evidence="7" id="KW-1185">Reference proteome</keyword>
<accession>A0ABX1PCG0</accession>
<reference evidence="6 7" key="1">
    <citation type="submission" date="2018-06" db="EMBL/GenBank/DDBJ databases">
        <title>Comparative genomics of Brasilonema spp. strains.</title>
        <authorList>
            <person name="Alvarenga D.O."/>
            <person name="Fiore M.F."/>
            <person name="Varani A.M."/>
        </authorList>
    </citation>
    <scope>NUCLEOTIDE SEQUENCE [LARGE SCALE GENOMIC DNA]</scope>
    <source>
        <strain evidence="6 7">SPC951</strain>
    </source>
</reference>
<keyword evidence="5" id="KW-0574">Periplasm</keyword>
<keyword evidence="4" id="KW-0732">Signal</keyword>
<evidence type="ECO:0000256" key="5">
    <source>
        <dbReference type="ARBA" id="ARBA00022764"/>
    </source>
</evidence>
<dbReference type="PANTHER" id="PTHR30368:SF2">
    <property type="entry name" value="SULFATE-BINDING PROTEIN"/>
    <property type="match status" value="1"/>
</dbReference>
<sequence length="373" mass="40852">MRLFKACSSWSQPWQKSSTRARTLLVAAGLSVGAVVPVYAGMTSQTLQNPTSSSKPELISQNQKPLELTLVSYAVTKEAYSKIIPLFVKKWKQERKQDVTFRESYGGSGSQTRAVIDGLEADVVALALGQDVNQIQKAGLIGANWEKEVPNNGIVTKSVVALVTRKGNPKQIRDWNDLVKPGVSVITANPKTSGGARWNFLGLWGSVTQSGGDDAKALDYVSKVYKNTPVLPKDAREASDTFYKRNQGDVLLNYENEEILAKQKGESNNDVVIPQVNISIDAPVAVVDKVVDKRGTRQVAEAFVKFLFTPEAQREFAKVGFRSVNSTVAGETQNQFPKVGKLYTVSNFGGWDAVQKKFFADGTVFDKIQGGRR</sequence>
<dbReference type="CDD" id="cd01005">
    <property type="entry name" value="PBP2_CysP"/>
    <property type="match status" value="1"/>
</dbReference>
<protein>
    <submittedName>
        <fullName evidence="6">Sulfate ABC transporter substrate-binding protein</fullName>
    </submittedName>
</protein>
<dbReference type="Pfam" id="PF13531">
    <property type="entry name" value="SBP_bac_11"/>
    <property type="match status" value="1"/>
</dbReference>
<evidence type="ECO:0000313" key="6">
    <source>
        <dbReference type="EMBL" id="NMG21668.1"/>
    </source>
</evidence>
<evidence type="ECO:0000256" key="3">
    <source>
        <dbReference type="ARBA" id="ARBA00022448"/>
    </source>
</evidence>
<dbReference type="Gene3D" id="3.40.190.10">
    <property type="entry name" value="Periplasmic binding protein-like II"/>
    <property type="match status" value="2"/>
</dbReference>
<dbReference type="RefSeq" id="WP_169156899.1">
    <property type="nucleotide sequence ID" value="NZ_CAWPJE010000178.1"/>
</dbReference>
<dbReference type="EMBL" id="QMEB01000183">
    <property type="protein sequence ID" value="NMG21668.1"/>
    <property type="molecule type" value="Genomic_DNA"/>
</dbReference>
<comment type="subcellular location">
    <subcellularLocation>
        <location evidence="1">Periplasm</location>
    </subcellularLocation>
</comment>
<dbReference type="Proteomes" id="UP000718564">
    <property type="component" value="Unassembled WGS sequence"/>
</dbReference>
<keyword evidence="3" id="KW-0813">Transport</keyword>
<name>A0ABX1PCG0_9CYAN</name>
<comment type="caution">
    <text evidence="6">The sequence shown here is derived from an EMBL/GenBank/DDBJ whole genome shotgun (WGS) entry which is preliminary data.</text>
</comment>
<dbReference type="InterPro" id="IPR034408">
    <property type="entry name" value="Sulphate/thiosulphate_BS"/>
</dbReference>
<dbReference type="NCBIfam" id="TIGR00971">
    <property type="entry name" value="3a0106s03"/>
    <property type="match status" value="1"/>
</dbReference>
<dbReference type="InterPro" id="IPR005669">
    <property type="entry name" value="Thiosulph/SO4-bd"/>
</dbReference>
<evidence type="ECO:0000313" key="7">
    <source>
        <dbReference type="Proteomes" id="UP000718564"/>
    </source>
</evidence>